<evidence type="ECO:0000256" key="2">
    <source>
        <dbReference type="SAM" id="MobiDB-lite"/>
    </source>
</evidence>
<keyword evidence="1" id="KW-0175">Coiled coil</keyword>
<evidence type="ECO:0000259" key="3">
    <source>
        <dbReference type="Pfam" id="PF13699"/>
    </source>
</evidence>
<feature type="compositionally biased region" description="Polar residues" evidence="2">
    <location>
        <begin position="324"/>
        <end position="337"/>
    </location>
</feature>
<accession>A0A2A2TJ22</accession>
<feature type="coiled-coil region" evidence="1">
    <location>
        <begin position="923"/>
        <end position="975"/>
    </location>
</feature>
<reference evidence="4 5" key="1">
    <citation type="submission" date="2017-08" db="EMBL/GenBank/DDBJ databases">
        <title>Draft genome sequence of filamentous cyanobacterium Calothrix elsteri CCALA 953.</title>
        <authorList>
            <person name="Gagunashvili A.N."/>
            <person name="Elster J."/>
            <person name="Andresson O.S."/>
        </authorList>
    </citation>
    <scope>NUCLEOTIDE SEQUENCE [LARGE SCALE GENOMIC DNA]</scope>
    <source>
        <strain evidence="4 5">CCALA 953</strain>
    </source>
</reference>
<dbReference type="SUPFAM" id="SSF58104">
    <property type="entry name" value="Methyl-accepting chemotaxis protein (MCP) signaling domain"/>
    <property type="match status" value="1"/>
</dbReference>
<dbReference type="EMBL" id="NTFS01000114">
    <property type="protein sequence ID" value="PAX54536.1"/>
    <property type="molecule type" value="Genomic_DNA"/>
</dbReference>
<comment type="caution">
    <text evidence="4">The sequence shown here is derived from an EMBL/GenBank/DDBJ whole genome shotgun (WGS) entry which is preliminary data.</text>
</comment>
<dbReference type="OrthoDB" id="488500at2"/>
<evidence type="ECO:0000313" key="4">
    <source>
        <dbReference type="EMBL" id="PAX54536.1"/>
    </source>
</evidence>
<feature type="domain" description="eCIS core" evidence="3">
    <location>
        <begin position="137"/>
        <end position="209"/>
    </location>
</feature>
<feature type="region of interest" description="Disordered" evidence="2">
    <location>
        <begin position="1"/>
        <end position="25"/>
    </location>
</feature>
<dbReference type="Pfam" id="PF07217">
    <property type="entry name" value="Het-C"/>
    <property type="match status" value="1"/>
</dbReference>
<dbReference type="Gene3D" id="1.10.287.950">
    <property type="entry name" value="Methyl-accepting chemotaxis protein"/>
    <property type="match status" value="1"/>
</dbReference>
<gene>
    <name evidence="4" type="ORF">CK510_12275</name>
</gene>
<feature type="compositionally biased region" description="Basic and acidic residues" evidence="2">
    <location>
        <begin position="1"/>
        <end position="10"/>
    </location>
</feature>
<dbReference type="AlphaFoldDB" id="A0A2A2TJ22"/>
<name>A0A2A2TJ22_9CYAN</name>
<dbReference type="Pfam" id="PF13699">
    <property type="entry name" value="eCIS_core"/>
    <property type="match status" value="1"/>
</dbReference>
<proteinExistence type="predicted"/>
<keyword evidence="5" id="KW-1185">Reference proteome</keyword>
<protein>
    <recommendedName>
        <fullName evidence="3">eCIS core domain-containing protein</fullName>
    </recommendedName>
</protein>
<sequence length="1103" mass="121752">MSDSTHERIKIQRKKSATPNHTEPNLAQLSGFKVLKAQPQIQSNIQSCEIPTHDISRISLRPQARVTVSHPQDQYEQEAERVANQVMNMAAPLGQSNTPETIPQEEPSLQPASDGSIEINGDLESQLYGNQGGGSQLDDGVQAFMEPRFGADFSNVRVHTDSNAAQMNRQMGAEAFTYGSDIYFGSGNLPGHNHLTAHELTHVVQQTGGVQRKMPLAMNISRSGAMQVRRFEAQHHEHIERASLTAPGSGGKSGFTDAEASATYFGNWSRDMSQAFINNPVTKVLGNDFIFEILNALAISKFGKGLTPKDFGVYSPREHIDNPAGQTTSDLMQPGTTTDDHHLPEKEDISSPEALQKLFVVNAAGLPAYLGRSIQYVEEQFSDAADKGRTGEGLMHLGNGLHTVEDLFAHSNYLEIAVGQLINDGTVTFPDLKEEFEERKKKKLDPVETLSGKTTTGRPILTTGSFVTADTMISISEALTAFLSEFDPFGASNKERTQQTMELILKRYEGKSRAGDVIRSTMHALGSSLKTELADKADKAISGEQPKDDASFFDKAVSKLRGAAGTVVGAGLKVAGNVLDTGWVEEVMATAANQFAKLPLTKIYHFIAKAKNGIDDFIDSIKAKLPESVRKWVDDKLDALRETLKPIIQEAVRFVGEMIQKAFAEATAEGTNIEKQIQGSIDKNIKSEKKKSELNSLSAEEKIKRLTNAQWCAEAGIDDNDAEHLVAMLRTPEYVKAGPSHSQIAKDHGDSPFFGAAAAVAMHVDTKIRDKIIAVWESEGKNVQTDKDLQKNYDDEILLELRAKMAPPGTHEENMTPEQREAARKAAKKAPHYKEITSKQEALELQKIGGIEEAEESHGAEKTYEAMVKGVENLGKLVGEIPDGLRGIARRLDTAAPDAASELRTLANEIPRGLEDLAKEIKQASTAQKMQQLAKRLEELAKEKDKLVEKIQNTLRRIATEVEKLDNKLKDTAGELRTVADKADKIMPKLATGLHTAAETIKEWGERKIRSDEQINKIHGMAPVSTAEWDEELQKSHGKPETSKAMSPERASLFNFVRETFKHPYDTTWWREPLITWANLPASKQRLEAYIRARNNDEMHHHH</sequence>
<dbReference type="Proteomes" id="UP000218238">
    <property type="component" value="Unassembled WGS sequence"/>
</dbReference>
<dbReference type="InterPro" id="IPR025295">
    <property type="entry name" value="eCIS_core_dom"/>
</dbReference>
<feature type="region of interest" description="Disordered" evidence="2">
    <location>
        <begin position="319"/>
        <end position="346"/>
    </location>
</feature>
<organism evidence="4 5">
    <name type="scientific">Brunnivagina elsteri CCALA 953</name>
    <dbReference type="NCBI Taxonomy" id="987040"/>
    <lineage>
        <taxon>Bacteria</taxon>
        <taxon>Bacillati</taxon>
        <taxon>Cyanobacteriota</taxon>
        <taxon>Cyanophyceae</taxon>
        <taxon>Nostocales</taxon>
        <taxon>Calotrichaceae</taxon>
        <taxon>Brunnivagina</taxon>
    </lineage>
</organism>
<evidence type="ECO:0000313" key="5">
    <source>
        <dbReference type="Proteomes" id="UP000218238"/>
    </source>
</evidence>
<feature type="region of interest" description="Disordered" evidence="2">
    <location>
        <begin position="94"/>
        <end position="114"/>
    </location>
</feature>
<dbReference type="InterPro" id="IPR010816">
    <property type="entry name" value="Het-C"/>
</dbReference>
<dbReference type="RefSeq" id="WP_095721975.1">
    <property type="nucleotide sequence ID" value="NZ_NTFS01000114.1"/>
</dbReference>
<evidence type="ECO:0000256" key="1">
    <source>
        <dbReference type="SAM" id="Coils"/>
    </source>
</evidence>